<feature type="transmembrane region" description="Helical" evidence="2">
    <location>
        <begin position="164"/>
        <end position="181"/>
    </location>
</feature>
<sequence length="456" mass="51518">MADGEHLRQQTPRALFRQPLALQWFQDGKLVKRLDNERSAGRFELFLDLLYVAILANFAENVAEHASGSGLVKYILILAPSWHIWSDLRELMNSFYNDDLAQRVFILWIMANLVIYGNNAILVDEDIGAMRATVGAYMVARWSSNTIHLIYSFSSYHHRAQQRLWFILSGLTLCIYIPLYFDNVSIRSKIAVAAVAITIEECVWIFSYSPVAKKLLKARYTTAVDIAHEVDRFAAFYIIVLGEFLYQIIVHSPAAVGFNMRLMRAIWTLIIAFCLNWLYVHNDGSLESLHPYRHSIWTSFMWVTVHLPLVASLLVAGHVAALSASVDEVEGGELWFLCGGLGVGIMCLYFIALLHRSQDEAGTLMLPKPLRLIFRPIAAIIITCLPLAHDLGISSLLSIIMALIVVCLVWESITSLMRGAKFWESWENTKYPKEDRNGEQNGQDQGSDEKNAVTCG</sequence>
<feature type="transmembrane region" description="Helical" evidence="2">
    <location>
        <begin position="300"/>
        <end position="322"/>
    </location>
</feature>
<name>A0A2J6RU47_HYAVF</name>
<keyword evidence="2" id="KW-0472">Membrane</keyword>
<feature type="transmembrane region" description="Helical" evidence="2">
    <location>
        <begin position="193"/>
        <end position="212"/>
    </location>
</feature>
<dbReference type="PANTHER" id="PTHR36840:SF1">
    <property type="entry name" value="BLL5714 PROTEIN"/>
    <property type="match status" value="1"/>
</dbReference>
<dbReference type="InterPro" id="IPR010640">
    <property type="entry name" value="Low_temperature_requirement_A"/>
</dbReference>
<feature type="transmembrane region" description="Helical" evidence="2">
    <location>
        <begin position="334"/>
        <end position="352"/>
    </location>
</feature>
<feature type="compositionally biased region" description="Basic and acidic residues" evidence="1">
    <location>
        <begin position="447"/>
        <end position="456"/>
    </location>
</feature>
<evidence type="ECO:0000256" key="1">
    <source>
        <dbReference type="SAM" id="MobiDB-lite"/>
    </source>
</evidence>
<feature type="transmembrane region" description="Helical" evidence="2">
    <location>
        <begin position="395"/>
        <end position="413"/>
    </location>
</feature>
<feature type="transmembrane region" description="Helical" evidence="2">
    <location>
        <begin position="100"/>
        <end position="122"/>
    </location>
</feature>
<dbReference type="PANTHER" id="PTHR36840">
    <property type="entry name" value="BLL5714 PROTEIN"/>
    <property type="match status" value="1"/>
</dbReference>
<organism evidence="3 4">
    <name type="scientific">Hyaloscypha variabilis (strain UAMH 11265 / GT02V1 / F)</name>
    <name type="common">Meliniomyces variabilis</name>
    <dbReference type="NCBI Taxonomy" id="1149755"/>
    <lineage>
        <taxon>Eukaryota</taxon>
        <taxon>Fungi</taxon>
        <taxon>Dikarya</taxon>
        <taxon>Ascomycota</taxon>
        <taxon>Pezizomycotina</taxon>
        <taxon>Leotiomycetes</taxon>
        <taxon>Helotiales</taxon>
        <taxon>Hyaloscyphaceae</taxon>
        <taxon>Hyaloscypha</taxon>
        <taxon>Hyaloscypha variabilis</taxon>
    </lineage>
</organism>
<keyword evidence="2" id="KW-1133">Transmembrane helix</keyword>
<dbReference type="EMBL" id="KZ613943">
    <property type="protein sequence ID" value="PMD42039.1"/>
    <property type="molecule type" value="Genomic_DNA"/>
</dbReference>
<evidence type="ECO:0000313" key="3">
    <source>
        <dbReference type="EMBL" id="PMD42039.1"/>
    </source>
</evidence>
<feature type="region of interest" description="Disordered" evidence="1">
    <location>
        <begin position="433"/>
        <end position="456"/>
    </location>
</feature>
<dbReference type="Proteomes" id="UP000235786">
    <property type="component" value="Unassembled WGS sequence"/>
</dbReference>
<evidence type="ECO:0000256" key="2">
    <source>
        <dbReference type="SAM" id="Phobius"/>
    </source>
</evidence>
<gene>
    <name evidence="3" type="ORF">L207DRAFT_631903</name>
</gene>
<dbReference type="STRING" id="1149755.A0A2J6RU47"/>
<dbReference type="AlphaFoldDB" id="A0A2J6RU47"/>
<accession>A0A2J6RU47</accession>
<feature type="transmembrane region" description="Helical" evidence="2">
    <location>
        <begin position="262"/>
        <end position="280"/>
    </location>
</feature>
<dbReference type="OrthoDB" id="191995at2759"/>
<proteinExistence type="predicted"/>
<feature type="transmembrane region" description="Helical" evidence="2">
    <location>
        <begin position="71"/>
        <end position="88"/>
    </location>
</feature>
<evidence type="ECO:0000313" key="4">
    <source>
        <dbReference type="Proteomes" id="UP000235786"/>
    </source>
</evidence>
<keyword evidence="4" id="KW-1185">Reference proteome</keyword>
<dbReference type="Pfam" id="PF06772">
    <property type="entry name" value="LtrA"/>
    <property type="match status" value="1"/>
</dbReference>
<feature type="transmembrane region" description="Helical" evidence="2">
    <location>
        <begin position="233"/>
        <end position="250"/>
    </location>
</feature>
<keyword evidence="2" id="KW-0812">Transmembrane</keyword>
<reference evidence="3 4" key="1">
    <citation type="submission" date="2016-04" db="EMBL/GenBank/DDBJ databases">
        <title>A degradative enzymes factory behind the ericoid mycorrhizal symbiosis.</title>
        <authorList>
            <consortium name="DOE Joint Genome Institute"/>
            <person name="Martino E."/>
            <person name="Morin E."/>
            <person name="Grelet G."/>
            <person name="Kuo A."/>
            <person name="Kohler A."/>
            <person name="Daghino S."/>
            <person name="Barry K."/>
            <person name="Choi C."/>
            <person name="Cichocki N."/>
            <person name="Clum A."/>
            <person name="Copeland A."/>
            <person name="Hainaut M."/>
            <person name="Haridas S."/>
            <person name="Labutti K."/>
            <person name="Lindquist E."/>
            <person name="Lipzen A."/>
            <person name="Khouja H.-R."/>
            <person name="Murat C."/>
            <person name="Ohm R."/>
            <person name="Olson A."/>
            <person name="Spatafora J."/>
            <person name="Veneault-Fourrey C."/>
            <person name="Henrissat B."/>
            <person name="Grigoriev I."/>
            <person name="Martin F."/>
            <person name="Perotto S."/>
        </authorList>
    </citation>
    <scope>NUCLEOTIDE SEQUENCE [LARGE SCALE GENOMIC DNA]</scope>
    <source>
        <strain evidence="3 4">F</strain>
    </source>
</reference>
<evidence type="ECO:0008006" key="5">
    <source>
        <dbReference type="Google" id="ProtNLM"/>
    </source>
</evidence>
<protein>
    <recommendedName>
        <fullName evidence="5">Low temperature requirement protein A</fullName>
    </recommendedName>
</protein>